<evidence type="ECO:0000313" key="5">
    <source>
        <dbReference type="Proteomes" id="UP000182484"/>
    </source>
</evidence>
<dbReference type="GO" id="GO:0045004">
    <property type="term" value="P:DNA replication proofreading"/>
    <property type="evidence" value="ECO:0007669"/>
    <property type="project" value="TreeGrafter"/>
</dbReference>
<feature type="domain" description="Exonuclease" evidence="3">
    <location>
        <begin position="32"/>
        <end position="123"/>
    </location>
</feature>
<dbReference type="CDD" id="cd06127">
    <property type="entry name" value="DEDDh"/>
    <property type="match status" value="1"/>
</dbReference>
<dbReference type="GO" id="GO:0008408">
    <property type="term" value="F:3'-5' exonuclease activity"/>
    <property type="evidence" value="ECO:0007669"/>
    <property type="project" value="TreeGrafter"/>
</dbReference>
<sequence>MLFEFKENKMIVAFRWPLLEKAFLRFGMPVAVVDLESTGGNLYEDRVTEVALVKFGQGRAERYEWLVNPQKPIPQFVAELTGISDGMVADAPVFAEIAGGLFSVLKGCVLVAHNSRFDYTFFKA</sequence>
<evidence type="ECO:0000259" key="3">
    <source>
        <dbReference type="Pfam" id="PF00929"/>
    </source>
</evidence>
<dbReference type="PANTHER" id="PTHR30231">
    <property type="entry name" value="DNA POLYMERASE III SUBUNIT EPSILON"/>
    <property type="match status" value="1"/>
</dbReference>
<reference evidence="4 5" key="1">
    <citation type="submission" date="2016-09" db="EMBL/GenBank/DDBJ databases">
        <authorList>
            <person name="Kumanski S."/>
            <person name="Beatrice B."/>
        </authorList>
    </citation>
    <scope>NUCLEOTIDE SEQUENCE [LARGE SCALE GENOMIC DNA]</scope>
    <source>
        <strain evidence="4">Mankind</strain>
    </source>
</reference>
<evidence type="ECO:0000313" key="4">
    <source>
        <dbReference type="EMBL" id="SCW14581.1"/>
    </source>
</evidence>
<evidence type="ECO:0000256" key="2">
    <source>
        <dbReference type="ARBA" id="ARBA00026073"/>
    </source>
</evidence>
<dbReference type="EMBL" id="FMTB01000034">
    <property type="protein sequence ID" value="SCW14581.1"/>
    <property type="molecule type" value="Genomic_DNA"/>
</dbReference>
<dbReference type="InterPro" id="IPR013520">
    <property type="entry name" value="Ribonucl_H"/>
</dbReference>
<dbReference type="PANTHER" id="PTHR30231:SF37">
    <property type="entry name" value="EXODEOXYRIBONUCLEASE 10"/>
    <property type="match status" value="1"/>
</dbReference>
<dbReference type="InterPro" id="IPR012337">
    <property type="entry name" value="RNaseH-like_sf"/>
</dbReference>
<dbReference type="GO" id="GO:0005829">
    <property type="term" value="C:cytosol"/>
    <property type="evidence" value="ECO:0007669"/>
    <property type="project" value="TreeGrafter"/>
</dbReference>
<proteinExistence type="predicted"/>
<dbReference type="Gene3D" id="3.30.420.10">
    <property type="entry name" value="Ribonuclease H-like superfamily/Ribonuclease H"/>
    <property type="match status" value="1"/>
</dbReference>
<dbReference type="FunFam" id="3.30.420.10:FF:000045">
    <property type="entry name" value="3'-5' exonuclease DinG"/>
    <property type="match status" value="1"/>
</dbReference>
<evidence type="ECO:0000256" key="1">
    <source>
        <dbReference type="ARBA" id="ARBA00025483"/>
    </source>
</evidence>
<comment type="function">
    <text evidence="1">DNA polymerase III is a complex, multichain enzyme responsible for most of the replicative synthesis in bacteria. The epsilon subunit contain the editing function and is a proofreading 3'-5' exonuclease.</text>
</comment>
<dbReference type="Proteomes" id="UP000182484">
    <property type="component" value="Unassembled WGS sequence"/>
</dbReference>
<dbReference type="SUPFAM" id="SSF53098">
    <property type="entry name" value="Ribonuclease H-like"/>
    <property type="match status" value="1"/>
</dbReference>
<dbReference type="AlphaFoldDB" id="A0AB74ER83"/>
<gene>
    <name evidence="4" type="ORF">ESCNG_40016</name>
</gene>
<accession>A0AB74ER83</accession>
<comment type="caution">
    <text evidence="4">The sequence shown here is derived from an EMBL/GenBank/DDBJ whole genome shotgun (WGS) entry which is preliminary data.</text>
</comment>
<organism evidence="4 5">
    <name type="scientific">Neisseria gonorrhoeae</name>
    <dbReference type="NCBI Taxonomy" id="485"/>
    <lineage>
        <taxon>Bacteria</taxon>
        <taxon>Pseudomonadati</taxon>
        <taxon>Pseudomonadota</taxon>
        <taxon>Betaproteobacteria</taxon>
        <taxon>Neisseriales</taxon>
        <taxon>Neisseriaceae</taxon>
        <taxon>Neisseria</taxon>
    </lineage>
</organism>
<dbReference type="GO" id="GO:0003676">
    <property type="term" value="F:nucleic acid binding"/>
    <property type="evidence" value="ECO:0007669"/>
    <property type="project" value="InterPro"/>
</dbReference>
<dbReference type="Pfam" id="PF00929">
    <property type="entry name" value="RNase_T"/>
    <property type="match status" value="1"/>
</dbReference>
<name>A0AB74ER83_NEIGO</name>
<protein>
    <submittedName>
        <fullName evidence="4">DNA polymerase III subunit</fullName>
    </submittedName>
</protein>
<dbReference type="InterPro" id="IPR036397">
    <property type="entry name" value="RNaseH_sf"/>
</dbReference>
<comment type="subunit">
    <text evidence="2">DNA polymerase III contains a core (composed of alpha, epsilon and theta chains) that associates with a tau subunit. This core dimerizes to form the POLIII' complex. PolIII' associates with the gamma complex (composed of gamma, delta, delta', psi and chi chains) and with the beta chain to form the complete DNA polymerase III complex.</text>
</comment>